<feature type="compositionally biased region" description="Pro residues" evidence="1">
    <location>
        <begin position="105"/>
        <end position="129"/>
    </location>
</feature>
<evidence type="ECO:0000313" key="4">
    <source>
        <dbReference type="Proteomes" id="UP000696485"/>
    </source>
</evidence>
<protein>
    <submittedName>
        <fullName evidence="3">Uncharacterized protein</fullName>
    </submittedName>
</protein>
<feature type="chain" id="PRO_5040370769" evidence="2">
    <location>
        <begin position="20"/>
        <end position="178"/>
    </location>
</feature>
<dbReference type="EMBL" id="JAAAUY010000035">
    <property type="protein sequence ID" value="KAF9337154.1"/>
    <property type="molecule type" value="Genomic_DNA"/>
</dbReference>
<reference evidence="3" key="1">
    <citation type="journal article" date="2020" name="Fungal Divers.">
        <title>Resolving the Mortierellaceae phylogeny through synthesis of multi-gene phylogenetics and phylogenomics.</title>
        <authorList>
            <person name="Vandepol N."/>
            <person name="Liber J."/>
            <person name="Desiro A."/>
            <person name="Na H."/>
            <person name="Kennedy M."/>
            <person name="Barry K."/>
            <person name="Grigoriev I.V."/>
            <person name="Miller A.N."/>
            <person name="O'Donnell K."/>
            <person name="Stajich J.E."/>
            <person name="Bonito G."/>
        </authorList>
    </citation>
    <scope>NUCLEOTIDE SEQUENCE</scope>
    <source>
        <strain evidence="3">NVP1</strain>
    </source>
</reference>
<evidence type="ECO:0000313" key="3">
    <source>
        <dbReference type="EMBL" id="KAF9337154.1"/>
    </source>
</evidence>
<organism evidence="3 4">
    <name type="scientific">Podila minutissima</name>
    <dbReference type="NCBI Taxonomy" id="64525"/>
    <lineage>
        <taxon>Eukaryota</taxon>
        <taxon>Fungi</taxon>
        <taxon>Fungi incertae sedis</taxon>
        <taxon>Mucoromycota</taxon>
        <taxon>Mortierellomycotina</taxon>
        <taxon>Mortierellomycetes</taxon>
        <taxon>Mortierellales</taxon>
        <taxon>Mortierellaceae</taxon>
        <taxon>Podila</taxon>
    </lineage>
</organism>
<feature type="signal peptide" evidence="2">
    <location>
        <begin position="1"/>
        <end position="19"/>
    </location>
</feature>
<dbReference type="AlphaFoldDB" id="A0A9P5VQN1"/>
<accession>A0A9P5VQN1</accession>
<evidence type="ECO:0000256" key="1">
    <source>
        <dbReference type="SAM" id="MobiDB-lite"/>
    </source>
</evidence>
<feature type="compositionally biased region" description="Basic and acidic residues" evidence="1">
    <location>
        <begin position="135"/>
        <end position="144"/>
    </location>
</feature>
<gene>
    <name evidence="3" type="ORF">BG006_006031</name>
</gene>
<dbReference type="Proteomes" id="UP000696485">
    <property type="component" value="Unassembled WGS sequence"/>
</dbReference>
<keyword evidence="4" id="KW-1185">Reference proteome</keyword>
<evidence type="ECO:0000256" key="2">
    <source>
        <dbReference type="SAM" id="SignalP"/>
    </source>
</evidence>
<keyword evidence="2" id="KW-0732">Signal</keyword>
<feature type="region of interest" description="Disordered" evidence="1">
    <location>
        <begin position="98"/>
        <end position="178"/>
    </location>
</feature>
<feature type="compositionally biased region" description="Acidic residues" evidence="1">
    <location>
        <begin position="167"/>
        <end position="178"/>
    </location>
</feature>
<name>A0A9P5VQN1_9FUNG</name>
<proteinExistence type="predicted"/>
<comment type="caution">
    <text evidence="3">The sequence shown here is derived from an EMBL/GenBank/DDBJ whole genome shotgun (WGS) entry which is preliminary data.</text>
</comment>
<sequence length="178" mass="18878">MRILTALTATIGCLAVLAAAPAPAPASQESAQLLLVGNLERELSLTQKYPLPEPGGHAAAEYHCIEECLSVEEDCLLNSISMTECVNQYDSCHTSCLPNRAPPQYQAPPPPPPPPQHEAPPATPSPALAPAPQTDKNDKNKNVEIELILPYEDDVDEGESAPVLSGDDGDEQDDDGGY</sequence>